<reference evidence="1 2" key="1">
    <citation type="journal article" date="2010" name="Genome Biol. Evol.">
        <title>The sequence of a 1.8-mb bacterial linear plasmid reveals a rich evolutionary reservoir of secondary metabolic pathways.</title>
        <authorList>
            <person name="Medema M.H."/>
            <person name="Trefzer A."/>
            <person name="Kovalchuk A."/>
            <person name="van den Berg M."/>
            <person name="Mueller U."/>
            <person name="Heijne W."/>
            <person name="Wu L."/>
            <person name="Alam M.T."/>
            <person name="Ronning C.M."/>
            <person name="Nierman W.C."/>
            <person name="Bovenberg R.A.L."/>
            <person name="Breitling R."/>
            <person name="Takano E."/>
        </authorList>
    </citation>
    <scope>NUCLEOTIDE SEQUENCE [LARGE SCALE GENOMIC DNA]</scope>
    <source>
        <strain evidence="2">ATCC 27064 / DSM 738 / JCM 4710 / NBRC 13307 / NCIMB 12785 / NRRL 3585 / VKM Ac-602</strain>
    </source>
</reference>
<keyword evidence="2" id="KW-1185">Reference proteome</keyword>
<proteinExistence type="predicted"/>
<gene>
    <name evidence="1" type="ORF">SCLAV_2066</name>
</gene>
<evidence type="ECO:0000313" key="1">
    <source>
        <dbReference type="EMBL" id="EFG07139.1"/>
    </source>
</evidence>
<accession>E2Q598</accession>
<protein>
    <submittedName>
        <fullName evidence="1">Uncharacterized protein</fullName>
    </submittedName>
</protein>
<name>E2Q598_STRCL</name>
<organism evidence="1 2">
    <name type="scientific">Streptomyces clavuligerus</name>
    <dbReference type="NCBI Taxonomy" id="1901"/>
    <lineage>
        <taxon>Bacteria</taxon>
        <taxon>Bacillati</taxon>
        <taxon>Actinomycetota</taxon>
        <taxon>Actinomycetes</taxon>
        <taxon>Kitasatosporales</taxon>
        <taxon>Streptomycetaceae</taxon>
        <taxon>Streptomyces</taxon>
    </lineage>
</organism>
<dbReference type="Proteomes" id="UP000002357">
    <property type="component" value="Chromosome"/>
</dbReference>
<dbReference type="AlphaFoldDB" id="E2Q598"/>
<sequence length="75" mass="7791">MSPRCGSGAFRVTQAGAGLAFPPLVGAGCSPEDLSWGNPPPGQEDLMQTLVRGVSEGPGSIGFDLTPHRQVEIRE</sequence>
<evidence type="ECO:0000313" key="2">
    <source>
        <dbReference type="Proteomes" id="UP000002357"/>
    </source>
</evidence>
<dbReference type="PROSITE" id="PS51257">
    <property type="entry name" value="PROKAR_LIPOPROTEIN"/>
    <property type="match status" value="1"/>
</dbReference>
<dbReference type="EMBL" id="CM000913">
    <property type="protein sequence ID" value="EFG07139.1"/>
    <property type="molecule type" value="Genomic_DNA"/>
</dbReference>